<organism evidence="2">
    <name type="scientific">Pseudo-nitzschia delicatissima</name>
    <dbReference type="NCBI Taxonomy" id="44447"/>
    <lineage>
        <taxon>Eukaryota</taxon>
        <taxon>Sar</taxon>
        <taxon>Stramenopiles</taxon>
        <taxon>Ochrophyta</taxon>
        <taxon>Bacillariophyta</taxon>
        <taxon>Bacillariophyceae</taxon>
        <taxon>Bacillariophycidae</taxon>
        <taxon>Bacillariales</taxon>
        <taxon>Bacillariaceae</taxon>
        <taxon>Pseudo-nitzschia</taxon>
    </lineage>
</organism>
<accession>A0A7S0XKD6</accession>
<proteinExistence type="predicted"/>
<dbReference type="AlphaFoldDB" id="A0A7S0XKD6"/>
<protein>
    <submittedName>
        <fullName evidence="2">Uncharacterized protein</fullName>
    </submittedName>
</protein>
<gene>
    <name evidence="2" type="ORF">PDEL0327_LOCUS1119</name>
</gene>
<feature type="compositionally biased region" description="Acidic residues" evidence="1">
    <location>
        <begin position="426"/>
        <end position="436"/>
    </location>
</feature>
<feature type="compositionally biased region" description="Polar residues" evidence="1">
    <location>
        <begin position="13"/>
        <end position="27"/>
    </location>
</feature>
<dbReference type="Gene3D" id="2.60.120.920">
    <property type="match status" value="1"/>
</dbReference>
<evidence type="ECO:0000313" key="2">
    <source>
        <dbReference type="EMBL" id="CAD8729626.1"/>
    </source>
</evidence>
<reference evidence="2" key="1">
    <citation type="submission" date="2021-01" db="EMBL/GenBank/DDBJ databases">
        <authorList>
            <person name="Corre E."/>
            <person name="Pelletier E."/>
            <person name="Niang G."/>
            <person name="Scheremetjew M."/>
            <person name="Finn R."/>
            <person name="Kale V."/>
            <person name="Holt S."/>
            <person name="Cochrane G."/>
            <person name="Meng A."/>
            <person name="Brown T."/>
            <person name="Cohen L."/>
        </authorList>
    </citation>
    <scope>NUCLEOTIDE SEQUENCE</scope>
    <source>
        <strain evidence="2">B596</strain>
    </source>
</reference>
<name>A0A7S0XKD6_9STRA</name>
<sequence>MREAIDDPLNGWVNHQQQTGESTNSSFADHVVEYSQEKMRDSEQTLHSIAHLLTQLLIDDPLVLLEKEKSPPVRKRRRRREDSSSLSPVASNRILRNTTPEREIPSKHSSEDLPLQSFIIGTITPDSTAPDLVQLDFELDEDDEENEDEMERRFRSRSWANQKLAEALFSHPQSLRTFCVEAYQTAKQQSLNISTEENDKEEDERVLIRNNNFHNLTYSAKIPRHIFFENPLLSITLDAWSVVQEITLDVSFATVSVTVMVLDASVHIVMNVWGGVTRFNPLVFVTRPFNMMGMTTEVVVSGIQSVATGVGSASSLALNRLSVKNRSPLSSGMVGSQGNLRRVRSPAKARKIINQKLLQKLNDLNSAAPVVSYTELGDNDGGLSRHAKNRVQRMMHYDVSLRPFVATIKLQETFKKESQRNNDYSFFDDDENDDASDSSSTLDGPFMCTPQSFPPTPASRAHVLKRGSRFADDVVFLARDQLRVHDALESSNERTREMAQALTHGKRLAVFDADDACAGIDLSCGQHVATKVGNLLYCSSRSMVPILRNCFVYFEMTVLGRSGGLIQPSMTTLSFGLSTKEMPSTTLVGAWKGSVGLCTTGQILISGQWCSPGPDPSIGPFGDRETVGCLVCLDDSSAFETWEGVMITATVIFNINGRIVSPHLPSAPVSGPGGHPLAPAQTIGAVPVSCSLPLLVPAEEELYPTLTLHSPGTSVMCRFSAGDVTAVSREATGAPPGVAVYAVDGSIVFNEEII</sequence>
<dbReference type="EMBL" id="HBFG01001475">
    <property type="protein sequence ID" value="CAD8729626.1"/>
    <property type="molecule type" value="Transcribed_RNA"/>
</dbReference>
<dbReference type="InterPro" id="IPR043136">
    <property type="entry name" value="B30.2/SPRY_sf"/>
</dbReference>
<feature type="region of interest" description="Disordered" evidence="1">
    <location>
        <begin position="421"/>
        <end position="449"/>
    </location>
</feature>
<evidence type="ECO:0000256" key="1">
    <source>
        <dbReference type="SAM" id="MobiDB-lite"/>
    </source>
</evidence>
<feature type="compositionally biased region" description="Basic and acidic residues" evidence="1">
    <location>
        <begin position="99"/>
        <end position="110"/>
    </location>
</feature>
<feature type="region of interest" description="Disordered" evidence="1">
    <location>
        <begin position="69"/>
        <end position="110"/>
    </location>
</feature>
<feature type="region of interest" description="Disordered" evidence="1">
    <location>
        <begin position="1"/>
        <end position="27"/>
    </location>
</feature>